<feature type="region of interest" description="Disordered" evidence="1">
    <location>
        <begin position="235"/>
        <end position="258"/>
    </location>
</feature>
<sequence>MDPLYGTFDFSTDGYEHAHQEGVQPSVLPSSINQSPEEWAVMYQQTQDHTSPQDQSINVKQPLGSFGDSQPVEMEFNWDIEGREMMEELLNDEDMTWLTSQSASQVEDTEMVSPPDAVQLHDILTPQNSPPSGSENSNNFNFEGANNEFTLPLWSYLGDVEEMNEDNENTSDSDQTIKQTPTFEHHNTNYHDPSSGLFSSVPEPKAKQSGARLNDKRQNIYQTFVPQETLNTQILNPSQSNNTASEQRKGKGIPMSDWNPQEWTKVHSLIRHNKWVRPCGRPGTATLYKIDRNWRPVPHLDSFFALSRSIDDRLTEWAMNNLNVEVVEVMNDTDSEEQKRKARETMTSTVMTDWYVNELILAERQDAVTLISLSEVKVEHVLLILQNTTLSGRFTWEGLKSTLRNAAIFEGIYNGAKVSLKESSV</sequence>
<dbReference type="VEuPathDB" id="FungiDB:TREMEDRAFT_58274"/>
<dbReference type="InParanoid" id="A0A4Q1BRI6"/>
<evidence type="ECO:0000313" key="2">
    <source>
        <dbReference type="EMBL" id="RXK40559.1"/>
    </source>
</evidence>
<gene>
    <name evidence="2" type="ORF">M231_02211</name>
</gene>
<evidence type="ECO:0000313" key="3">
    <source>
        <dbReference type="Proteomes" id="UP000289152"/>
    </source>
</evidence>
<feature type="region of interest" description="Disordered" evidence="1">
    <location>
        <begin position="121"/>
        <end position="144"/>
    </location>
</feature>
<keyword evidence="3" id="KW-1185">Reference proteome</keyword>
<dbReference type="AlphaFoldDB" id="A0A4Q1BRI6"/>
<protein>
    <submittedName>
        <fullName evidence="2">Uncharacterized protein</fullName>
    </submittedName>
</protein>
<feature type="compositionally biased region" description="Low complexity" evidence="1">
    <location>
        <begin position="130"/>
        <end position="144"/>
    </location>
</feature>
<feature type="compositionally biased region" description="Polar residues" evidence="1">
    <location>
        <begin position="235"/>
        <end position="245"/>
    </location>
</feature>
<proteinExistence type="predicted"/>
<dbReference type="Proteomes" id="UP000289152">
    <property type="component" value="Unassembled WGS sequence"/>
</dbReference>
<organism evidence="2 3">
    <name type="scientific">Tremella mesenterica</name>
    <name type="common">Jelly fungus</name>
    <dbReference type="NCBI Taxonomy" id="5217"/>
    <lineage>
        <taxon>Eukaryota</taxon>
        <taxon>Fungi</taxon>
        <taxon>Dikarya</taxon>
        <taxon>Basidiomycota</taxon>
        <taxon>Agaricomycotina</taxon>
        <taxon>Tremellomycetes</taxon>
        <taxon>Tremellales</taxon>
        <taxon>Tremellaceae</taxon>
        <taxon>Tremella</taxon>
    </lineage>
</organism>
<comment type="caution">
    <text evidence="2">The sequence shown here is derived from an EMBL/GenBank/DDBJ whole genome shotgun (WGS) entry which is preliminary data.</text>
</comment>
<evidence type="ECO:0000256" key="1">
    <source>
        <dbReference type="SAM" id="MobiDB-lite"/>
    </source>
</evidence>
<name>A0A4Q1BRI6_TREME</name>
<reference evidence="2 3" key="1">
    <citation type="submission" date="2016-06" db="EMBL/GenBank/DDBJ databases">
        <title>Evolution of pathogenesis and genome organization in the Tremellales.</title>
        <authorList>
            <person name="Cuomo C."/>
            <person name="Litvintseva A."/>
            <person name="Heitman J."/>
            <person name="Chen Y."/>
            <person name="Sun S."/>
            <person name="Springer D."/>
            <person name="Dromer F."/>
            <person name="Young S."/>
            <person name="Zeng Q."/>
            <person name="Chapman S."/>
            <person name="Gujja S."/>
            <person name="Saif S."/>
            <person name="Birren B."/>
        </authorList>
    </citation>
    <scope>NUCLEOTIDE SEQUENCE [LARGE SCALE GENOMIC DNA]</scope>
    <source>
        <strain evidence="2 3">ATCC 28783</strain>
    </source>
</reference>
<accession>A0A4Q1BRI6</accession>
<dbReference type="EMBL" id="SDIL01000017">
    <property type="protein sequence ID" value="RXK40559.1"/>
    <property type="molecule type" value="Genomic_DNA"/>
</dbReference>